<dbReference type="EMBL" id="CP102173">
    <property type="protein sequence ID" value="UUP15202.1"/>
    <property type="molecule type" value="Genomic_DNA"/>
</dbReference>
<dbReference type="SUPFAM" id="SSF53474">
    <property type="entry name" value="alpha/beta-Hydrolases"/>
    <property type="match status" value="1"/>
</dbReference>
<organism evidence="2 3">
    <name type="scientific">Aeromicrobium wangtongii</name>
    <dbReference type="NCBI Taxonomy" id="2969247"/>
    <lineage>
        <taxon>Bacteria</taxon>
        <taxon>Bacillati</taxon>
        <taxon>Actinomycetota</taxon>
        <taxon>Actinomycetes</taxon>
        <taxon>Propionibacteriales</taxon>
        <taxon>Nocardioidaceae</taxon>
        <taxon>Aeromicrobium</taxon>
    </lineage>
</organism>
<dbReference type="InterPro" id="IPR000073">
    <property type="entry name" value="AB_hydrolase_1"/>
</dbReference>
<keyword evidence="3" id="KW-1185">Reference proteome</keyword>
<dbReference type="Gene3D" id="3.40.50.1820">
    <property type="entry name" value="alpha/beta hydrolase"/>
    <property type="match status" value="1"/>
</dbReference>
<evidence type="ECO:0000313" key="3">
    <source>
        <dbReference type="Proteomes" id="UP001316184"/>
    </source>
</evidence>
<dbReference type="Pfam" id="PF12697">
    <property type="entry name" value="Abhydrolase_6"/>
    <property type="match status" value="1"/>
</dbReference>
<reference evidence="2 3" key="1">
    <citation type="submission" date="2022-08" db="EMBL/GenBank/DDBJ databases">
        <title>novel species in genus Aeromicrobium.</title>
        <authorList>
            <person name="Ye L."/>
        </authorList>
    </citation>
    <scope>NUCLEOTIDE SEQUENCE [LARGE SCALE GENOMIC DNA]</scope>
    <source>
        <strain evidence="3">zg-Y1379</strain>
    </source>
</reference>
<accession>A0ABY5MBK3</accession>
<evidence type="ECO:0000313" key="2">
    <source>
        <dbReference type="EMBL" id="UUP15202.1"/>
    </source>
</evidence>
<sequence>MTAVFVHGNPETSFVWSDLVPELEQRGVEDIVLLSPPGFGGAVPDGFDGSRLAHRDWLIGQLEDLGDPVDLVGHDWGAGHVYAVAAERPDLLRSWAADCAGLVHPDYEWHPAAAVWQTEGDGEESVKGIVALDGDELGAAFGVPPRLAPTMAEHLDDTMGDAILKVYRSAAQPAMRQLGDQLAQADRRPALLIHPTADPFVPPEMTPPVAARMDAEILALDGLGHWWMFEDPAQAAAGLVDFWARA</sequence>
<dbReference type="PRINTS" id="PR00412">
    <property type="entry name" value="EPOXHYDRLASE"/>
</dbReference>
<gene>
    <name evidence="2" type="ORF">NQV15_07800</name>
</gene>
<dbReference type="Proteomes" id="UP001316184">
    <property type="component" value="Chromosome"/>
</dbReference>
<proteinExistence type="predicted"/>
<dbReference type="InterPro" id="IPR000639">
    <property type="entry name" value="Epox_hydrolase-like"/>
</dbReference>
<dbReference type="PANTHER" id="PTHR43798:SF33">
    <property type="entry name" value="HYDROLASE, PUTATIVE (AFU_ORTHOLOGUE AFUA_2G14860)-RELATED"/>
    <property type="match status" value="1"/>
</dbReference>
<dbReference type="RefSeq" id="WP_232399256.1">
    <property type="nucleotide sequence ID" value="NZ_CP102173.1"/>
</dbReference>
<keyword evidence="2" id="KW-0378">Hydrolase</keyword>
<feature type="domain" description="AB hydrolase-1" evidence="1">
    <location>
        <begin position="4"/>
        <end position="236"/>
    </location>
</feature>
<name>A0ABY5MBK3_9ACTN</name>
<dbReference type="GO" id="GO:0016787">
    <property type="term" value="F:hydrolase activity"/>
    <property type="evidence" value="ECO:0007669"/>
    <property type="project" value="UniProtKB-KW"/>
</dbReference>
<protein>
    <submittedName>
        <fullName evidence="2">Alpha/beta hydrolase</fullName>
    </submittedName>
</protein>
<dbReference type="InterPro" id="IPR029058">
    <property type="entry name" value="AB_hydrolase_fold"/>
</dbReference>
<evidence type="ECO:0000259" key="1">
    <source>
        <dbReference type="Pfam" id="PF12697"/>
    </source>
</evidence>
<dbReference type="InterPro" id="IPR050266">
    <property type="entry name" value="AB_hydrolase_sf"/>
</dbReference>
<dbReference type="PANTHER" id="PTHR43798">
    <property type="entry name" value="MONOACYLGLYCEROL LIPASE"/>
    <property type="match status" value="1"/>
</dbReference>